<evidence type="ECO:0000256" key="4">
    <source>
        <dbReference type="ARBA" id="ARBA00022989"/>
    </source>
</evidence>
<feature type="transmembrane region" description="Helical" evidence="6">
    <location>
        <begin position="43"/>
        <end position="63"/>
    </location>
</feature>
<dbReference type="GO" id="GO:0006644">
    <property type="term" value="P:phospholipid metabolic process"/>
    <property type="evidence" value="ECO:0007669"/>
    <property type="project" value="InterPro"/>
</dbReference>
<gene>
    <name evidence="8" type="ORF">ZYGM_002488</name>
</gene>
<comment type="caution">
    <text evidence="8">The sequence shown here is derived from an EMBL/GenBank/DDBJ whole genome shotgun (WGS) entry which is preliminary data.</text>
</comment>
<evidence type="ECO:0000256" key="1">
    <source>
        <dbReference type="ARBA" id="ARBA00004141"/>
    </source>
</evidence>
<feature type="transmembrane region" description="Helical" evidence="6">
    <location>
        <begin position="138"/>
        <end position="164"/>
    </location>
</feature>
<reference evidence="8 9" key="1">
    <citation type="submission" date="2019-01" db="EMBL/GenBank/DDBJ databases">
        <title>Draft Genome Sequencing of Zygosaccharomyces mellis Ca-7.</title>
        <authorList>
            <person name="Shiwa Y."/>
            <person name="Kanesaki Y."/>
            <person name="Ishige T."/>
            <person name="Mura K."/>
            <person name="Hori T."/>
            <person name="Tamura T."/>
        </authorList>
    </citation>
    <scope>NUCLEOTIDE SEQUENCE [LARGE SCALE GENOMIC DNA]</scope>
    <source>
        <strain evidence="8 9">Ca-7</strain>
    </source>
</reference>
<evidence type="ECO:0000313" key="9">
    <source>
        <dbReference type="Proteomes" id="UP000301737"/>
    </source>
</evidence>
<dbReference type="GO" id="GO:0046839">
    <property type="term" value="P:phospholipid dephosphorylation"/>
    <property type="evidence" value="ECO:0007669"/>
    <property type="project" value="TreeGrafter"/>
</dbReference>
<evidence type="ECO:0000256" key="6">
    <source>
        <dbReference type="SAM" id="Phobius"/>
    </source>
</evidence>
<dbReference type="Gene3D" id="1.20.144.10">
    <property type="entry name" value="Phosphatidic acid phosphatase type 2/haloperoxidase"/>
    <property type="match status" value="1"/>
</dbReference>
<name>A0A4C2E9U7_9SACH</name>
<dbReference type="CDD" id="cd03390">
    <property type="entry name" value="PAP2_containing_1_like"/>
    <property type="match status" value="1"/>
</dbReference>
<dbReference type="PANTHER" id="PTHR10165">
    <property type="entry name" value="LIPID PHOSPHATE PHOSPHATASE"/>
    <property type="match status" value="1"/>
</dbReference>
<dbReference type="SMART" id="SM00014">
    <property type="entry name" value="acidPPc"/>
    <property type="match status" value="1"/>
</dbReference>
<evidence type="ECO:0000256" key="5">
    <source>
        <dbReference type="ARBA" id="ARBA00023136"/>
    </source>
</evidence>
<keyword evidence="3 6" id="KW-0812">Transmembrane</keyword>
<feature type="domain" description="Phosphatidic acid phosphatase type 2/haloperoxidase" evidence="7">
    <location>
        <begin position="142"/>
        <end position="281"/>
    </location>
</feature>
<proteinExistence type="inferred from homology"/>
<dbReference type="GO" id="GO:0008195">
    <property type="term" value="F:phosphatidate phosphatase activity"/>
    <property type="evidence" value="ECO:0007669"/>
    <property type="project" value="TreeGrafter"/>
</dbReference>
<dbReference type="Proteomes" id="UP000301737">
    <property type="component" value="Unassembled WGS sequence"/>
</dbReference>
<dbReference type="OrthoDB" id="10030083at2759"/>
<accession>A0A4C2E9U7</accession>
<dbReference type="GO" id="GO:0016020">
    <property type="term" value="C:membrane"/>
    <property type="evidence" value="ECO:0007669"/>
    <property type="project" value="UniProtKB-SubCell"/>
</dbReference>
<feature type="transmembrane region" description="Helical" evidence="6">
    <location>
        <begin position="263"/>
        <end position="281"/>
    </location>
</feature>
<dbReference type="InterPro" id="IPR043216">
    <property type="entry name" value="PAP-like"/>
</dbReference>
<dbReference type="PANTHER" id="PTHR10165:SF155">
    <property type="entry name" value="LIPID PHOSPHATE PHOSPHATASE 1"/>
    <property type="match status" value="1"/>
</dbReference>
<keyword evidence="5 6" id="KW-0472">Membrane</keyword>
<dbReference type="InterPro" id="IPR036938">
    <property type="entry name" value="PAP2/HPO_sf"/>
</dbReference>
<dbReference type="EMBL" id="BIMX01000024">
    <property type="protein sequence ID" value="GCF00978.1"/>
    <property type="molecule type" value="Genomic_DNA"/>
</dbReference>
<dbReference type="AlphaFoldDB" id="A0A4C2E9U7"/>
<dbReference type="InterPro" id="IPR000326">
    <property type="entry name" value="PAP2/HPO"/>
</dbReference>
<organism evidence="8 9">
    <name type="scientific">Zygosaccharomyces mellis</name>
    <dbReference type="NCBI Taxonomy" id="42258"/>
    <lineage>
        <taxon>Eukaryota</taxon>
        <taxon>Fungi</taxon>
        <taxon>Dikarya</taxon>
        <taxon>Ascomycota</taxon>
        <taxon>Saccharomycotina</taxon>
        <taxon>Saccharomycetes</taxon>
        <taxon>Saccharomycetales</taxon>
        <taxon>Saccharomycetaceae</taxon>
        <taxon>Zygosaccharomyces</taxon>
    </lineage>
</organism>
<dbReference type="SUPFAM" id="SSF48317">
    <property type="entry name" value="Acid phosphatase/Vanadium-dependent haloperoxidase"/>
    <property type="match status" value="1"/>
</dbReference>
<comment type="subcellular location">
    <subcellularLocation>
        <location evidence="1">Membrane</location>
        <topology evidence="1">Multi-pass membrane protein</topology>
    </subcellularLocation>
</comment>
<evidence type="ECO:0000256" key="2">
    <source>
        <dbReference type="ARBA" id="ARBA00008816"/>
    </source>
</evidence>
<protein>
    <recommendedName>
        <fullName evidence="7">Phosphatidic acid phosphatase type 2/haloperoxidase domain-containing protein</fullName>
    </recommendedName>
</protein>
<evidence type="ECO:0000313" key="8">
    <source>
        <dbReference type="EMBL" id="GCF00978.1"/>
    </source>
</evidence>
<evidence type="ECO:0000256" key="3">
    <source>
        <dbReference type="ARBA" id="ARBA00022692"/>
    </source>
</evidence>
<dbReference type="Pfam" id="PF01569">
    <property type="entry name" value="PAP2"/>
    <property type="match status" value="1"/>
</dbReference>
<keyword evidence="9" id="KW-1185">Reference proteome</keyword>
<sequence>MKVQQWSKPYINGVYSKGQQVGNMKTMRIDYNQWSAYLRQYSLHYLVIILSGLLGAYVELMLAPRTGSLQFHKEDPAINKSYVKDEMVSTPECVAMSAVLALLVITGYCSAGKKYLNKIGAAPWMGGRPEGFSKEWHLLHLSIICQMLALSITCALTCALKLIIGNTRPDFLARCQLKNSDADTQGFLPFYTIKNCQQKDLSILYEGLKSTPSGHSSLVSCGLGFLYLWQCRFIKGSSKKHAWCPLLALLVMVSRVVDHKHHWYDLIFGGVLGYVILRFAWRSVFDNGAPAMLLPAPVSYP</sequence>
<evidence type="ECO:0000259" key="7">
    <source>
        <dbReference type="SMART" id="SM00014"/>
    </source>
</evidence>
<comment type="similarity">
    <text evidence="2">Belongs to the PA-phosphatase related phosphoesterase family.</text>
</comment>
<keyword evidence="4 6" id="KW-1133">Transmembrane helix</keyword>